<evidence type="ECO:0000313" key="2">
    <source>
        <dbReference type="EMBL" id="KAG8457683.1"/>
    </source>
</evidence>
<accession>A0A8J5X214</accession>
<keyword evidence="3" id="KW-1185">Reference proteome</keyword>
<proteinExistence type="inferred from homology"/>
<gene>
    <name evidence="2" type="ORF">KFE25_001469</name>
</gene>
<comment type="caution">
    <text evidence="2">The sequence shown here is derived from an EMBL/GenBank/DDBJ whole genome shotgun (WGS) entry which is preliminary data.</text>
</comment>
<dbReference type="AlphaFoldDB" id="A0A8J5X214"/>
<comment type="similarity">
    <text evidence="1">Belongs to the FAM221 family.</text>
</comment>
<name>A0A8J5X214_DIALT</name>
<organism evidence="2 3">
    <name type="scientific">Diacronema lutheri</name>
    <name type="common">Unicellular marine alga</name>
    <name type="synonym">Monochrysis lutheri</name>
    <dbReference type="NCBI Taxonomy" id="2081491"/>
    <lineage>
        <taxon>Eukaryota</taxon>
        <taxon>Haptista</taxon>
        <taxon>Haptophyta</taxon>
        <taxon>Pavlovophyceae</taxon>
        <taxon>Pavlovales</taxon>
        <taxon>Pavlovaceae</taxon>
        <taxon>Diacronema</taxon>
    </lineage>
</organism>
<evidence type="ECO:0000256" key="1">
    <source>
        <dbReference type="ARBA" id="ARBA00011026"/>
    </source>
</evidence>
<dbReference type="PANTHER" id="PTHR31214">
    <property type="entry name" value="PROTEIN FAM221A-RELATED"/>
    <property type="match status" value="1"/>
</dbReference>
<dbReference type="EMBL" id="JAGTXO010000065">
    <property type="protein sequence ID" value="KAG8457683.1"/>
    <property type="molecule type" value="Genomic_DNA"/>
</dbReference>
<reference evidence="2" key="1">
    <citation type="submission" date="2021-05" db="EMBL/GenBank/DDBJ databases">
        <title>The genome of the haptophyte Pavlova lutheri (Diacronema luteri, Pavlovales) - a model for lipid biosynthesis in eukaryotic algae.</title>
        <authorList>
            <person name="Hulatt C.J."/>
            <person name="Posewitz M.C."/>
        </authorList>
    </citation>
    <scope>NUCLEOTIDE SEQUENCE</scope>
    <source>
        <strain evidence="2">NIVA-4/92</strain>
    </source>
</reference>
<dbReference type="InterPro" id="IPR026755">
    <property type="entry name" value="Fam221a/b"/>
</dbReference>
<dbReference type="Proteomes" id="UP000751190">
    <property type="component" value="Unassembled WGS sequence"/>
</dbReference>
<dbReference type="PANTHER" id="PTHR31214:SF3">
    <property type="entry name" value="PROTEIN FAM221B"/>
    <property type="match status" value="1"/>
</dbReference>
<dbReference type="OrthoDB" id="196393at2759"/>
<sequence>MPFVVPQSLEEVEAAVLAYGPAPGGVALMRLEAEAAAEAAASGVYITWRCARVGATAHGRECARVGGGSRCLCGCALRDHAPINARNPRPPRCRGRGGACGCASFDFAPSRPEELGMWWLPRRQGFDVRTWRALCRCGHGHDVHARAHESGRCSVRACGCGRFASDYACVTCECSQEGHETAFETEAERRAAGRPTGRAFEPLADSPFLQHAVAIAARGARSGARGASGGARHARGGVAGAAAERRWSAVEMGAAEGGNAAHRASAAAGSCALASPDWAASPHGALAGSAAMPIARLLRLSMADGQRATVLTNVGAPLPQPGRSWVRSATHGGAMVGAGAGAGGGAGAGAGAGARRATCDAEAAAFERRENSNLFPYHYPYPQNLYSYPNPNLYPNLGGAGARVDERRDGHRCGAAAAPPRAPCGSTRGRCIRAVCDGQRGGHGERTLRDGGGAYGCALLQRI</sequence>
<evidence type="ECO:0000313" key="3">
    <source>
        <dbReference type="Proteomes" id="UP000751190"/>
    </source>
</evidence>
<protein>
    <submittedName>
        <fullName evidence="2">Uncharacterized protein</fullName>
    </submittedName>
</protein>
<dbReference type="Pfam" id="PF14753">
    <property type="entry name" value="FAM221"/>
    <property type="match status" value="1"/>
</dbReference>